<dbReference type="EC" id="3.5.1.135" evidence="2"/>
<dbReference type="PANTHER" id="PTHR38088:SF2">
    <property type="entry name" value="UCP029143 FAMILY PROTEIN"/>
    <property type="match status" value="1"/>
</dbReference>
<keyword evidence="6" id="KW-1185">Reference proteome</keyword>
<dbReference type="AlphaFoldDB" id="A0A0T9Q547"/>
<feature type="domain" description="ASCH" evidence="3">
    <location>
        <begin position="5"/>
        <end position="103"/>
    </location>
</feature>
<dbReference type="STRING" id="1288385.ERS137968_00734"/>
<comment type="catalytic activity">
    <reaction evidence="2">
        <text>N(4)-acetyl-2'-deoxycytidine + H2O = 2'-deoxycytidine + acetate + H(+)</text>
        <dbReference type="Rhea" id="RHEA:62936"/>
        <dbReference type="ChEBI" id="CHEBI:15377"/>
        <dbReference type="ChEBI" id="CHEBI:15378"/>
        <dbReference type="ChEBI" id="CHEBI:15698"/>
        <dbReference type="ChEBI" id="CHEBI:30089"/>
        <dbReference type="ChEBI" id="CHEBI:146133"/>
        <dbReference type="EC" id="3.5.1.135"/>
    </reaction>
</comment>
<comment type="catalytic activity">
    <reaction evidence="2">
        <text>N(4)-acetylcytidine + H2O = cytidine + acetate + H(+)</text>
        <dbReference type="Rhea" id="RHEA:62932"/>
        <dbReference type="ChEBI" id="CHEBI:15377"/>
        <dbReference type="ChEBI" id="CHEBI:15378"/>
        <dbReference type="ChEBI" id="CHEBI:17562"/>
        <dbReference type="ChEBI" id="CHEBI:30089"/>
        <dbReference type="ChEBI" id="CHEBI:70989"/>
        <dbReference type="EC" id="3.5.1.135"/>
    </reaction>
</comment>
<comment type="similarity">
    <text evidence="2">Belongs to the N(4)-acetylcytidine amidohydrolase family.</text>
</comment>
<dbReference type="EMBL" id="CWJL01000003">
    <property type="protein sequence ID" value="CRY64415.1"/>
    <property type="molecule type" value="Genomic_DNA"/>
</dbReference>
<dbReference type="CDD" id="cd06552">
    <property type="entry name" value="ASCH_yqfb_like"/>
    <property type="match status" value="1"/>
</dbReference>
<gene>
    <name evidence="4" type="primary">yqfB</name>
    <name evidence="4" type="ORF">ERS008529_02606</name>
    <name evidence="5" type="ORF">ERS137968_00734</name>
</gene>
<evidence type="ECO:0000256" key="2">
    <source>
        <dbReference type="HAMAP-Rule" id="MF_00684"/>
    </source>
</evidence>
<dbReference type="InterPro" id="IPR007374">
    <property type="entry name" value="ASCH_domain"/>
</dbReference>
<dbReference type="InterPro" id="IPR008314">
    <property type="entry name" value="AC4CH"/>
</dbReference>
<dbReference type="PIRSF" id="PIRSF029143">
    <property type="entry name" value="UCP029143"/>
    <property type="match status" value="1"/>
</dbReference>
<sequence length="108" mass="12711">MHREITFFRRFEADILADRKTITIRDSSESDVHPGEILRVCRNEDDVFFCHIKVSSVTPVTLDALSERHAEQENMSLDELKKVIMDIYPGLEQFYVIEFTRCYLRGIN</sequence>
<dbReference type="EMBL" id="CQAZ01000022">
    <property type="protein sequence ID" value="CNH96513.1"/>
    <property type="molecule type" value="Genomic_DNA"/>
</dbReference>
<evidence type="ECO:0000259" key="3">
    <source>
        <dbReference type="SMART" id="SM01022"/>
    </source>
</evidence>
<evidence type="ECO:0000256" key="1">
    <source>
        <dbReference type="ARBA" id="ARBA00022801"/>
    </source>
</evidence>
<reference evidence="7" key="3">
    <citation type="submission" date="2015-03" db="EMBL/GenBank/DDBJ databases">
        <authorList>
            <consortium name="Pathogen Informatics"/>
        </authorList>
    </citation>
    <scope>NUCLEOTIDE SEQUENCE [LARGE SCALE GENOMIC DNA]</scope>
    <source>
        <strain evidence="7">A125KOH2</strain>
    </source>
</reference>
<dbReference type="NCBIfam" id="NF003443">
    <property type="entry name" value="PRK04980.1"/>
    <property type="match status" value="1"/>
</dbReference>
<dbReference type="GO" id="GO:0005829">
    <property type="term" value="C:cytosol"/>
    <property type="evidence" value="ECO:0007669"/>
    <property type="project" value="TreeGrafter"/>
</dbReference>
<dbReference type="OrthoDB" id="8590202at2"/>
<comment type="catalytic activity">
    <reaction evidence="2">
        <text>N(4)-acetylcytosine + H2O = cytosine + acetate + H(+)</text>
        <dbReference type="Rhea" id="RHEA:62940"/>
        <dbReference type="ChEBI" id="CHEBI:15377"/>
        <dbReference type="ChEBI" id="CHEBI:15378"/>
        <dbReference type="ChEBI" id="CHEBI:16040"/>
        <dbReference type="ChEBI" id="CHEBI:30089"/>
        <dbReference type="ChEBI" id="CHEBI:146134"/>
        <dbReference type="EC" id="3.5.1.135"/>
    </reaction>
</comment>
<feature type="active site" description="Nucleophile" evidence="2">
    <location>
        <position position="23"/>
    </location>
</feature>
<accession>A0A0T9Q547</accession>
<evidence type="ECO:0000313" key="5">
    <source>
        <dbReference type="EMBL" id="CRY64415.1"/>
    </source>
</evidence>
<protein>
    <recommendedName>
        <fullName evidence="2">N(4)-acetylcytidine amidohydrolase</fullName>
        <shortName evidence="2">ac4C amidohydrolase</shortName>
        <ecNumber evidence="2">3.5.1.135</ecNumber>
    </recommendedName>
</protein>
<dbReference type="PANTHER" id="PTHR38088">
    <property type="entry name" value="UCP029143 FAMILY PROTEIN"/>
    <property type="match status" value="1"/>
</dbReference>
<dbReference type="HAMAP" id="MF_00684">
    <property type="entry name" value="ac4C_amidohydr"/>
    <property type="match status" value="1"/>
</dbReference>
<feature type="active site" description="Proton acceptor" evidence="2">
    <location>
        <position position="20"/>
    </location>
</feature>
<evidence type="ECO:0000313" key="4">
    <source>
        <dbReference type="EMBL" id="CNH96513.1"/>
    </source>
</evidence>
<keyword evidence="1 2" id="KW-0378">Hydrolase</keyword>
<reference evidence="4" key="1">
    <citation type="submission" date="2015-03" db="EMBL/GenBank/DDBJ databases">
        <authorList>
            <person name="Murphy D."/>
        </authorList>
    </citation>
    <scope>NUCLEOTIDE SEQUENCE [LARGE SCALE GENOMIC DNA]</scope>
    <source>
        <strain evidence="4">A125KOH2</strain>
    </source>
</reference>
<dbReference type="SUPFAM" id="SSF88697">
    <property type="entry name" value="PUA domain-like"/>
    <property type="match status" value="1"/>
</dbReference>
<dbReference type="RefSeq" id="WP_049613646.1">
    <property type="nucleotide sequence ID" value="NZ_CAWMMU010000003.1"/>
</dbReference>
<proteinExistence type="inferred from homology"/>
<dbReference type="FunFam" id="2.30.130.30:FF:000001">
    <property type="entry name" value="UPF0267 protein YqfB"/>
    <property type="match status" value="1"/>
</dbReference>
<reference evidence="5 6" key="2">
    <citation type="submission" date="2015-03" db="EMBL/GenBank/DDBJ databases">
        <authorList>
            <consortium name="Pathogen Informatics"/>
            <person name="Murphy D."/>
        </authorList>
    </citation>
    <scope>NUCLEOTIDE SEQUENCE [LARGE SCALE GENOMIC DNA]</scope>
    <source>
        <strain evidence="5">Type strain: CIP110230</strain>
        <strain evidence="6">type strain: CIP110230</strain>
    </source>
</reference>
<organism evidence="4 7">
    <name type="scientific">Yersinia pekkanenii</name>
    <dbReference type="NCBI Taxonomy" id="1288385"/>
    <lineage>
        <taxon>Bacteria</taxon>
        <taxon>Pseudomonadati</taxon>
        <taxon>Pseudomonadota</taxon>
        <taxon>Gammaproteobacteria</taxon>
        <taxon>Enterobacterales</taxon>
        <taxon>Yersiniaceae</taxon>
        <taxon>Yersinia</taxon>
    </lineage>
</organism>
<evidence type="ECO:0000313" key="6">
    <source>
        <dbReference type="Proteomes" id="UP000044625"/>
    </source>
</evidence>
<dbReference type="GO" id="GO:0016813">
    <property type="term" value="F:hydrolase activity, acting on carbon-nitrogen (but not peptide) bonds, in linear amidines"/>
    <property type="evidence" value="ECO:0007669"/>
    <property type="project" value="UniProtKB-UniRule"/>
</dbReference>
<comment type="function">
    <text evidence="2">Catalyzes the hydrolysis of N(4)-acetylcytidine (ac4C).</text>
</comment>
<dbReference type="Gene3D" id="2.30.130.30">
    <property type="entry name" value="Hypothetical protein"/>
    <property type="match status" value="1"/>
</dbReference>
<dbReference type="Proteomes" id="UP000044625">
    <property type="component" value="Unassembled WGS sequence"/>
</dbReference>
<evidence type="ECO:0000313" key="7">
    <source>
        <dbReference type="Proteomes" id="UP000045840"/>
    </source>
</evidence>
<feature type="active site" description="Proton donor" evidence="2">
    <location>
        <position position="73"/>
    </location>
</feature>
<name>A0A0T9Q547_9GAMM</name>
<dbReference type="Pfam" id="PF04266">
    <property type="entry name" value="ASCH"/>
    <property type="match status" value="1"/>
</dbReference>
<dbReference type="SMART" id="SM01022">
    <property type="entry name" value="ASCH"/>
    <property type="match status" value="1"/>
</dbReference>
<dbReference type="InterPro" id="IPR015947">
    <property type="entry name" value="PUA-like_sf"/>
</dbReference>
<dbReference type="Proteomes" id="UP000045840">
    <property type="component" value="Unassembled WGS sequence"/>
</dbReference>